<evidence type="ECO:0000313" key="2">
    <source>
        <dbReference type="EMBL" id="MPL90238.1"/>
    </source>
</evidence>
<accession>A0A644VFX6</accession>
<proteinExistence type="predicted"/>
<sequence length="89" mass="9861">MAQHILTTGEIQEITPQNGAFFKLHELNEFVGGYIELVYLSDNRLMVVNEEGKLMGLPVNIKATREVVMSGINDVIVGDVLICDDSQIL</sequence>
<dbReference type="Pfam" id="PF12957">
    <property type="entry name" value="DUF3846"/>
    <property type="match status" value="1"/>
</dbReference>
<dbReference type="AlphaFoldDB" id="A0A644VFX6"/>
<organism evidence="2">
    <name type="scientific">bioreactor metagenome</name>
    <dbReference type="NCBI Taxonomy" id="1076179"/>
    <lineage>
        <taxon>unclassified sequences</taxon>
        <taxon>metagenomes</taxon>
        <taxon>ecological metagenomes</taxon>
    </lineage>
</organism>
<feature type="domain" description="DUF3846" evidence="1">
    <location>
        <begin position="12"/>
        <end position="85"/>
    </location>
</feature>
<comment type="caution">
    <text evidence="2">The sequence shown here is derived from an EMBL/GenBank/DDBJ whole genome shotgun (WGS) entry which is preliminary data.</text>
</comment>
<name>A0A644VFX6_9ZZZZ</name>
<evidence type="ECO:0000259" key="1">
    <source>
        <dbReference type="Pfam" id="PF12957"/>
    </source>
</evidence>
<gene>
    <name evidence="2" type="ORF">SDC9_36285</name>
</gene>
<protein>
    <recommendedName>
        <fullName evidence="1">DUF3846 domain-containing protein</fullName>
    </recommendedName>
</protein>
<dbReference type="EMBL" id="VSSQ01000298">
    <property type="protein sequence ID" value="MPL90238.1"/>
    <property type="molecule type" value="Genomic_DNA"/>
</dbReference>
<dbReference type="InterPro" id="IPR024559">
    <property type="entry name" value="DUF3846"/>
</dbReference>
<reference evidence="2" key="1">
    <citation type="submission" date="2019-08" db="EMBL/GenBank/DDBJ databases">
        <authorList>
            <person name="Kucharzyk K."/>
            <person name="Murdoch R.W."/>
            <person name="Higgins S."/>
            <person name="Loffler F."/>
        </authorList>
    </citation>
    <scope>NUCLEOTIDE SEQUENCE</scope>
</reference>